<protein>
    <submittedName>
        <fullName evidence="2">Uncharacterized protein</fullName>
    </submittedName>
</protein>
<gene>
    <name evidence="2" type="ORF">IZO911_LOCUS1988</name>
</gene>
<dbReference type="PANTHER" id="PTHR31642">
    <property type="entry name" value="TRICHOTHECENE 3-O-ACETYLTRANSFERASE"/>
    <property type="match status" value="1"/>
</dbReference>
<accession>A0A813MNE6</accession>
<dbReference type="EMBL" id="CAJNOE010000009">
    <property type="protein sequence ID" value="CAF0721742.1"/>
    <property type="molecule type" value="Genomic_DNA"/>
</dbReference>
<evidence type="ECO:0000256" key="1">
    <source>
        <dbReference type="ARBA" id="ARBA00022679"/>
    </source>
</evidence>
<dbReference type="InterPro" id="IPR023213">
    <property type="entry name" value="CAT-like_dom_sf"/>
</dbReference>
<sequence length="835" mass="91042">MAQETTVTQNAVETYTIYPSTNKFNRPPPPSTIALHGMDLIGAPIDIHNHRFYHCPPSHLISTTTDLINKLKSSLAEALELYPPVAGTLQTNEEGEIYIAMDAENRLGTPFLVDMKDTPYAGDTEDLSPRLFMLLPPSSSTLAVKVTQIYIAMDAENRLGTPFLVDMKDTPYAGDTEDLSPRLFMLLPPSSSTLAVKVTQFSCGTIAVAASINHLVTDLRGFLDFLEVWAQLTRGETIDFTKIPEDWSHTPGRFFSGLIQKSTTPTPPPGFMVLPAPASGSSSYLLEPSEVTRWKFAKSALERLKNDFSPSHDSDLWISSGDALAALLGGVITRARENANVTRLDGRSSSESQIETFAMAADGRDRAPQGNMSDGRYFGNFNALFNAAVSRSDLLSLTCESACRVALAVRNAVNLQLSPEAIANRISFMEAPENIKRPGRIAWSADVIMTNWCRFDLQGPKLDFGWGKPFYATPGGGTIYPPGYVLLTQEKSSGDVSVIMTVEREGATGFSCGTIAVAASINHLVTDLRGFLDFLEVWAQLTRGETIDFTKIPEDWSHTPGRFFSDLIQKSIVPTPPPGFMILPAPASGSSSYLLAPSEVTRWKFTKSALERLKNDFSPSHQSDLWISSGDALAALLGGVITRARENTNVTRLEGRSSLESQIETFAMAADGRDRAPQRNMSGGRYFGNFNALFNAAISRSDLLSLTCESASHVALAVRNAVNLQLSPEAIANRILFMEAPENIKPPGRITWTADVIMTNWCRFDLQGPKLDLGWGKPFYATPGGGTIYPPGYILLTQEKSSGDVSVIMTVEREGANAVKADSLLNKYAELITLS</sequence>
<dbReference type="AlphaFoldDB" id="A0A813MNE6"/>
<dbReference type="Gene3D" id="3.30.559.10">
    <property type="entry name" value="Chloramphenicol acetyltransferase-like domain"/>
    <property type="match status" value="3"/>
</dbReference>
<proteinExistence type="predicted"/>
<dbReference type="GO" id="GO:0016747">
    <property type="term" value="F:acyltransferase activity, transferring groups other than amino-acyl groups"/>
    <property type="evidence" value="ECO:0007669"/>
    <property type="project" value="TreeGrafter"/>
</dbReference>
<dbReference type="InterPro" id="IPR050317">
    <property type="entry name" value="Plant_Fungal_Acyltransferase"/>
</dbReference>
<dbReference type="Pfam" id="PF02458">
    <property type="entry name" value="Transferase"/>
    <property type="match status" value="3"/>
</dbReference>
<dbReference type="PANTHER" id="PTHR31642:SF310">
    <property type="entry name" value="FATTY ALCOHOL:CAFFEOYL-COA ACYLTRANSFERASE"/>
    <property type="match status" value="1"/>
</dbReference>
<reference evidence="2" key="1">
    <citation type="submission" date="2021-02" db="EMBL/GenBank/DDBJ databases">
        <authorList>
            <person name="Nowell W R."/>
        </authorList>
    </citation>
    <scope>NUCLEOTIDE SEQUENCE</scope>
</reference>
<evidence type="ECO:0000313" key="3">
    <source>
        <dbReference type="Proteomes" id="UP000663860"/>
    </source>
</evidence>
<evidence type="ECO:0000313" key="2">
    <source>
        <dbReference type="EMBL" id="CAF0721742.1"/>
    </source>
</evidence>
<organism evidence="2 3">
    <name type="scientific">Adineta steineri</name>
    <dbReference type="NCBI Taxonomy" id="433720"/>
    <lineage>
        <taxon>Eukaryota</taxon>
        <taxon>Metazoa</taxon>
        <taxon>Spiralia</taxon>
        <taxon>Gnathifera</taxon>
        <taxon>Rotifera</taxon>
        <taxon>Eurotatoria</taxon>
        <taxon>Bdelloidea</taxon>
        <taxon>Adinetida</taxon>
        <taxon>Adinetidae</taxon>
        <taxon>Adineta</taxon>
    </lineage>
</organism>
<comment type="caution">
    <text evidence="2">The sequence shown here is derived from an EMBL/GenBank/DDBJ whole genome shotgun (WGS) entry which is preliminary data.</text>
</comment>
<keyword evidence="1" id="KW-0808">Transferase</keyword>
<name>A0A813MNE6_9BILA</name>
<dbReference type="Proteomes" id="UP000663860">
    <property type="component" value="Unassembled WGS sequence"/>
</dbReference>